<accession>A0ABR9G8F8</accession>
<evidence type="ECO:0008006" key="4">
    <source>
        <dbReference type="Google" id="ProtNLM"/>
    </source>
</evidence>
<feature type="region of interest" description="Disordered" evidence="1">
    <location>
        <begin position="766"/>
        <end position="788"/>
    </location>
</feature>
<evidence type="ECO:0000256" key="1">
    <source>
        <dbReference type="SAM" id="MobiDB-lite"/>
    </source>
</evidence>
<proteinExistence type="predicted"/>
<feature type="compositionally biased region" description="Low complexity" evidence="1">
    <location>
        <begin position="239"/>
        <end position="250"/>
    </location>
</feature>
<protein>
    <recommendedName>
        <fullName evidence="4">Chitinase</fullName>
    </recommendedName>
</protein>
<dbReference type="InterPro" id="IPR023346">
    <property type="entry name" value="Lysozyme-like_dom_sf"/>
</dbReference>
<keyword evidence="3" id="KW-1185">Reference proteome</keyword>
<name>A0ABR9G8F8_9GAMM</name>
<reference evidence="2 3" key="1">
    <citation type="submission" date="2020-09" db="EMBL/GenBank/DDBJ databases">
        <title>Dyella sp. 7MK23 isolated from forest soil.</title>
        <authorList>
            <person name="Fu J."/>
        </authorList>
    </citation>
    <scope>NUCLEOTIDE SEQUENCE [LARGE SCALE GENOMIC DNA]</scope>
    <source>
        <strain evidence="2 3">7MK23</strain>
    </source>
</reference>
<evidence type="ECO:0000313" key="2">
    <source>
        <dbReference type="EMBL" id="MBE1160306.1"/>
    </source>
</evidence>
<dbReference type="InterPro" id="IPR011055">
    <property type="entry name" value="Dup_hybrid_motif"/>
</dbReference>
<gene>
    <name evidence="2" type="ORF">IGX34_07890</name>
</gene>
<dbReference type="RefSeq" id="WP_192555159.1">
    <property type="nucleotide sequence ID" value="NZ_JACZZA010000003.1"/>
</dbReference>
<evidence type="ECO:0000313" key="3">
    <source>
        <dbReference type="Proteomes" id="UP000651010"/>
    </source>
</evidence>
<feature type="region of interest" description="Disordered" evidence="1">
    <location>
        <begin position="229"/>
        <end position="258"/>
    </location>
</feature>
<comment type="caution">
    <text evidence="2">The sequence shown here is derived from an EMBL/GenBank/DDBJ whole genome shotgun (WGS) entry which is preliminary data.</text>
</comment>
<sequence length="788" mass="87310">MLISYPILPSGADATDEDAQLKHFLDTYVDSATGFYPISFEDRWHGGIHLKPGKEALHAIADGEVVCYRVAAQAENYPGLGDYDTSFVLLKHSTESGENTPVVFYSLLMHLKGRSKLSADEQKLLPDWLRTASASDTVQQPAKAQKVWRKDVLGFSGVYGGEERVHFEIFATDTDLGTFWKDSSALAKGANGSADFFGNAGFIIPAGKSFQANHPHAQAIHGLLAAPTEKPVAGNNNDASTPAPTVTPPSGSLAPAGTQGQIQSGDLYVSVHLARGTRTATTYRKLPSGKFEQVGQPVIQASYEYQLHQLASKLYKDCPSAGYEWLRFGRVLGTDTTQTNENWELIRYASDKTGYIDLASDDITKLSDADFPYWLGWQKIGQAQAVDPVSGICDVPKLLELLHGTTPPATPPSMADEQKDFIAHATAQGVADQLRYLVVQHPSEWDDSDLETRFAKERQPGKDLANNDGQDTSWNNFKTHASKLAFWSKTGLDRSVWHFHPAQFVAQYKQCKWLSLDEISQLLPRTFFTYSAQKGSDAMKRTQGSIGYATSSGRFSPYRINLNKTFLKYGITTATRMAHLFAQVYTETDVVRTVKEYGEGKKNKKGKWPAPAMEYYTVFYGRGIMQLTWASNYEDYGTYRNFPSNTGAYVDDRLTQTSEHYWSNPKKKDGTLDSKLLKQWAPRYDPDKVASDNYSACDSGGFYWVSKYVGSKNYNINRNCDAALSTDTIGRVSVLVNGGGNGYFERQGFARYAYSVISDEIKSGSEEISASHGKKTASVKVDYTPQRP</sequence>
<dbReference type="Gene3D" id="1.10.530.10">
    <property type="match status" value="1"/>
</dbReference>
<organism evidence="2 3">
    <name type="scientific">Dyella acidiphila</name>
    <dbReference type="NCBI Taxonomy" id="2775866"/>
    <lineage>
        <taxon>Bacteria</taxon>
        <taxon>Pseudomonadati</taxon>
        <taxon>Pseudomonadota</taxon>
        <taxon>Gammaproteobacteria</taxon>
        <taxon>Lysobacterales</taxon>
        <taxon>Rhodanobacteraceae</taxon>
        <taxon>Dyella</taxon>
    </lineage>
</organism>
<dbReference type="EMBL" id="JACZZA010000003">
    <property type="protein sequence ID" value="MBE1160306.1"/>
    <property type="molecule type" value="Genomic_DNA"/>
</dbReference>
<dbReference type="SUPFAM" id="SSF53955">
    <property type="entry name" value="Lysozyme-like"/>
    <property type="match status" value="1"/>
</dbReference>
<dbReference type="Gene3D" id="2.70.70.10">
    <property type="entry name" value="Glucose Permease (Domain IIA)"/>
    <property type="match status" value="1"/>
</dbReference>
<dbReference type="Proteomes" id="UP000651010">
    <property type="component" value="Unassembled WGS sequence"/>
</dbReference>